<protein>
    <submittedName>
        <fullName evidence="1">Uncharacterized protein</fullName>
    </submittedName>
</protein>
<organism evidence="1 2">
    <name type="scientific">Plantactinospora alkalitolerans</name>
    <dbReference type="NCBI Taxonomy" id="2789879"/>
    <lineage>
        <taxon>Bacteria</taxon>
        <taxon>Bacillati</taxon>
        <taxon>Actinomycetota</taxon>
        <taxon>Actinomycetes</taxon>
        <taxon>Micromonosporales</taxon>
        <taxon>Micromonosporaceae</taxon>
        <taxon>Plantactinospora</taxon>
    </lineage>
</organism>
<name>A0ABS0GRM6_9ACTN</name>
<proteinExistence type="predicted"/>
<gene>
    <name evidence="1" type="ORF">I0C86_07640</name>
</gene>
<dbReference type="EMBL" id="JADPUN010000093">
    <property type="protein sequence ID" value="MBF9128857.1"/>
    <property type="molecule type" value="Genomic_DNA"/>
</dbReference>
<evidence type="ECO:0000313" key="2">
    <source>
        <dbReference type="Proteomes" id="UP000638560"/>
    </source>
</evidence>
<reference evidence="1 2" key="1">
    <citation type="submission" date="2020-11" db="EMBL/GenBank/DDBJ databases">
        <title>A novel isolate from a Black sea contaminated sediment with potential to produce alkanes: Plantactinospora alkalitolerans sp. nov.</title>
        <authorList>
            <person name="Carro L."/>
            <person name="Veyisoglu A."/>
            <person name="Guven K."/>
            <person name="Schumann P."/>
            <person name="Klenk H.-P."/>
            <person name="Sahin N."/>
        </authorList>
    </citation>
    <scope>NUCLEOTIDE SEQUENCE [LARGE SCALE GENOMIC DNA]</scope>
    <source>
        <strain evidence="1 2">S1510</strain>
    </source>
</reference>
<sequence length="59" mass="6048">MRHIGSLGDRLLSLFVPKTVAAACAVGCSYTSSGCGPGKVRQCCTDSTCRTTCGGCFVN</sequence>
<evidence type="ECO:0000313" key="1">
    <source>
        <dbReference type="EMBL" id="MBF9128857.1"/>
    </source>
</evidence>
<dbReference type="RefSeq" id="WP_196200506.1">
    <property type="nucleotide sequence ID" value="NZ_JADPUN010000093.1"/>
</dbReference>
<dbReference type="Proteomes" id="UP000638560">
    <property type="component" value="Unassembled WGS sequence"/>
</dbReference>
<keyword evidence="2" id="KW-1185">Reference proteome</keyword>
<comment type="caution">
    <text evidence="1">The sequence shown here is derived from an EMBL/GenBank/DDBJ whole genome shotgun (WGS) entry which is preliminary data.</text>
</comment>
<accession>A0ABS0GRM6</accession>
<dbReference type="PROSITE" id="PS51257">
    <property type="entry name" value="PROKAR_LIPOPROTEIN"/>
    <property type="match status" value="1"/>
</dbReference>